<dbReference type="InterPro" id="IPR024079">
    <property type="entry name" value="MetalloPept_cat_dom_sf"/>
</dbReference>
<name>A0A7Y9UVA4_9ACTN</name>
<dbReference type="GO" id="GO:0008237">
    <property type="term" value="F:metallopeptidase activity"/>
    <property type="evidence" value="ECO:0007669"/>
    <property type="project" value="InterPro"/>
</dbReference>
<feature type="region of interest" description="Disordered" evidence="1">
    <location>
        <begin position="182"/>
        <end position="219"/>
    </location>
</feature>
<dbReference type="Proteomes" id="UP000544110">
    <property type="component" value="Unassembled WGS sequence"/>
</dbReference>
<gene>
    <name evidence="3" type="ORF">BJ989_002464</name>
</gene>
<sequence>MRVPSLRRLVAPATSLLLAATLVGALPSGPAATAAPGDPLGPLFEPLTDLVLPAGDEARVRPSDFSAFAVDLGALGAQLSAAPSPAQARRGAAPAVVFVPDPDGDLVRFAVTQTPVMEPRLAAAHPEIRTYAGTGVDDPRLSVALDLTPMGFHASVREAGAHESWLVDPVRNERGTVEHVSYHGEDSAAPELPFDFQPPLPELGPGERERAAQRPGPGEAVPLRTYRLALVTDPSYATYFGTQNVLAEKATLMNRVNQVYRDDLAIRMLLVDGTERLNLDTVEKATGADGPCGANGCYTPAQLEGCSSGLLTRNTFVLGQLIGADRYDIGHIALGLNGGGIAGLGVVGEDRKAAGCTGLPKPQGDFFAIDYVAHEMGHQFNGNHTFDGNQGNCSLTNRNAGTSVEPGSGSSVMAYAGICDRDDLQPHTDPYFSQRSLDEVDTHVTAEPLSYAEEQTVTLRGFDTDGDLVNLTYRGRTTTVERGLATYNPLELQRRISALTGGESVTVTGFDGATFPDDAGFTVTWNDDVDHARIAVASVQDEGGQPVSAAVGVLVQGGPGTNQGAVSATGNRAPAVTAPADKTIPVRTPFTLTGSGTDVDGDALVYLWEQNDVGVDETDGTALYDAAKSSGPLFRVFGTAADVTDEAALLSPSPGQNVAGRSPSRTFPDLAQVLAGNTNAATGTCPAPPADGEAPVPPATVECWSEFLPTAAYTGDPLLGGGGELNFRLTARDQRTGGGGTGADDVTLTLDTAAGPFLVTSQATPGSVRRAGALETVTWSVAGTAAAGLAPQVRIVLSEDGGVTYPHVLAGPTANDGREQIVWPDVITDQARLKIEAVDNYFFDVNDAALSITAPLTATSDRATSAAAFSDELDNPVVVTARSGEVDADQLSAVVAGVAGLEAVRTSATPDGQRPAVATFELRGAVRALPGDRTATVAVSEPSGAAAVVRVPVAVRPEAAVLDYTGPTQAAPGTVRLSATVADSGDTTPGDVEQSELTFVDRATGEALCGPVDVEGSAASGTASCDAVLTATTVVGLVLDGAHARDDRADDARVSVAAADDRAPQTRVSGGPADRALLAAGTVRFRYTADETASFTCRLDGRQVACGRGSVVLRGLRAGQHTFTVAARDAAGNVDRSPASRRFAVAFDDRQLQRRGAWRPLGSERSFRETLLQTSQRGAALSLGVRGVSRIGVVVSTGRGYGTVLVQLGGRTLGRVSLAGPARTRVVRVLPDVAAPVSGRLTLRTTSGRTVRVDGLAVFRG</sequence>
<protein>
    <recommendedName>
        <fullName evidence="5">Metallo-peptidase family M12B Reprolysin-like</fullName>
    </recommendedName>
</protein>
<dbReference type="AlphaFoldDB" id="A0A7Y9UVA4"/>
<evidence type="ECO:0000313" key="3">
    <source>
        <dbReference type="EMBL" id="NYG56160.1"/>
    </source>
</evidence>
<evidence type="ECO:0000256" key="1">
    <source>
        <dbReference type="SAM" id="MobiDB-lite"/>
    </source>
</evidence>
<keyword evidence="4" id="KW-1185">Reference proteome</keyword>
<accession>A0A7Y9UVA4</accession>
<dbReference type="EMBL" id="JACCAC010000001">
    <property type="protein sequence ID" value="NYG56160.1"/>
    <property type="molecule type" value="Genomic_DNA"/>
</dbReference>
<dbReference type="RefSeq" id="WP_218848808.1">
    <property type="nucleotide sequence ID" value="NZ_JACCAC010000001.1"/>
</dbReference>
<evidence type="ECO:0000256" key="2">
    <source>
        <dbReference type="SAM" id="SignalP"/>
    </source>
</evidence>
<dbReference type="SUPFAM" id="SSF55486">
    <property type="entry name" value="Metalloproteases ('zincins'), catalytic domain"/>
    <property type="match status" value="1"/>
</dbReference>
<feature type="chain" id="PRO_5030956915" description="Metallo-peptidase family M12B Reprolysin-like" evidence="2">
    <location>
        <begin position="35"/>
        <end position="1261"/>
    </location>
</feature>
<feature type="signal peptide" evidence="2">
    <location>
        <begin position="1"/>
        <end position="34"/>
    </location>
</feature>
<evidence type="ECO:0000313" key="4">
    <source>
        <dbReference type="Proteomes" id="UP000544110"/>
    </source>
</evidence>
<comment type="caution">
    <text evidence="3">The sequence shown here is derived from an EMBL/GenBank/DDBJ whole genome shotgun (WGS) entry which is preliminary data.</text>
</comment>
<evidence type="ECO:0008006" key="5">
    <source>
        <dbReference type="Google" id="ProtNLM"/>
    </source>
</evidence>
<organism evidence="3 4">
    <name type="scientific">Nocardioides perillae</name>
    <dbReference type="NCBI Taxonomy" id="1119534"/>
    <lineage>
        <taxon>Bacteria</taxon>
        <taxon>Bacillati</taxon>
        <taxon>Actinomycetota</taxon>
        <taxon>Actinomycetes</taxon>
        <taxon>Propionibacteriales</taxon>
        <taxon>Nocardioidaceae</taxon>
        <taxon>Nocardioides</taxon>
    </lineage>
</organism>
<proteinExistence type="predicted"/>
<reference evidence="3 4" key="1">
    <citation type="submission" date="2020-07" db="EMBL/GenBank/DDBJ databases">
        <title>Sequencing the genomes of 1000 actinobacteria strains.</title>
        <authorList>
            <person name="Klenk H.-P."/>
        </authorList>
    </citation>
    <scope>NUCLEOTIDE SEQUENCE [LARGE SCALE GENOMIC DNA]</scope>
    <source>
        <strain evidence="3 4">DSM 24552</strain>
    </source>
</reference>
<keyword evidence="2" id="KW-0732">Signal</keyword>
<dbReference type="Gene3D" id="3.40.390.10">
    <property type="entry name" value="Collagenase (Catalytic Domain)"/>
    <property type="match status" value="1"/>
</dbReference>
<dbReference type="Pfam" id="PF13574">
    <property type="entry name" value="Reprolysin_2"/>
    <property type="match status" value="1"/>
</dbReference>